<feature type="transmembrane region" description="Helical" evidence="1">
    <location>
        <begin position="9"/>
        <end position="40"/>
    </location>
</feature>
<evidence type="ECO:0000313" key="3">
    <source>
        <dbReference type="Proteomes" id="UP000076008"/>
    </source>
</evidence>
<evidence type="ECO:0000256" key="1">
    <source>
        <dbReference type="SAM" id="Phobius"/>
    </source>
</evidence>
<organism evidence="2 3">
    <name type="scientific">Enterobacter cloacae</name>
    <dbReference type="NCBI Taxonomy" id="550"/>
    <lineage>
        <taxon>Bacteria</taxon>
        <taxon>Pseudomonadati</taxon>
        <taxon>Pseudomonadota</taxon>
        <taxon>Gammaproteobacteria</taxon>
        <taxon>Enterobacterales</taxon>
        <taxon>Enterobacteriaceae</taxon>
        <taxon>Enterobacter</taxon>
        <taxon>Enterobacter cloacae complex</taxon>
    </lineage>
</organism>
<evidence type="ECO:0000313" key="2">
    <source>
        <dbReference type="EMBL" id="CZW01060.1"/>
    </source>
</evidence>
<dbReference type="EMBL" id="FJXR01000025">
    <property type="protein sequence ID" value="CZW01060.1"/>
    <property type="molecule type" value="Genomic_DNA"/>
</dbReference>
<dbReference type="AlphaFoldDB" id="A0A144QWV0"/>
<proteinExistence type="predicted"/>
<accession>A0A144QWV0</accession>
<keyword evidence="1" id="KW-0472">Membrane</keyword>
<reference evidence="2 3" key="1">
    <citation type="submission" date="2016-03" db="EMBL/GenBank/DDBJ databases">
        <authorList>
            <consortium name="Pathogen Informatics"/>
        </authorList>
    </citation>
    <scope>NUCLEOTIDE SEQUENCE [LARGE SCALE GENOMIC DNA]</scope>
    <source>
        <strain evidence="3">e1252</strain>
    </source>
</reference>
<dbReference type="Proteomes" id="UP000076008">
    <property type="component" value="Unassembled WGS sequence"/>
</dbReference>
<feature type="transmembrane region" description="Helical" evidence="1">
    <location>
        <begin position="52"/>
        <end position="71"/>
    </location>
</feature>
<keyword evidence="1" id="KW-0812">Transmembrane</keyword>
<dbReference type="RefSeq" id="WP_063145158.1">
    <property type="nucleotide sequence ID" value="NZ_FJXR01000025.1"/>
</dbReference>
<keyword evidence="1" id="KW-1133">Transmembrane helix</keyword>
<name>A0A144QWV0_ENTCL</name>
<gene>
    <name evidence="2" type="ORF">SAMEA2273318_03764</name>
</gene>
<sequence>MITARVKLFLLLATVWIAGIFATLLFGRLLIALVSFFFIGQFDFPVSDLVEATTLAISGGILIGGIQCVMAKEKNRSEDPPR</sequence>
<protein>
    <submittedName>
        <fullName evidence="2">Uncharacterized protein</fullName>
    </submittedName>
</protein>